<dbReference type="EMBL" id="CP126980">
    <property type="protein sequence ID" value="WIN00094.1"/>
    <property type="molecule type" value="Genomic_DNA"/>
</dbReference>
<sequence>MTTIPGWNYDKPTEKALIAEFAKTMGADAARNVWAMLCRQLGFAQPVSRIEDLIAVSDAMMELGNNVRVAGRGARIRLITYRALHAAVVAPPSMPAPRRIPAGRTTTIQGEQR</sequence>
<accession>A0ABY8WTV6</accession>
<proteinExistence type="predicted"/>
<name>A0ABY8WTV6_9ACTN</name>
<reference evidence="2 3" key="1">
    <citation type="submission" date="2023-06" db="EMBL/GenBank/DDBJ databases">
        <authorList>
            <person name="Yushchuk O."/>
            <person name="Binda E."/>
            <person name="Ruckert-Reed C."/>
            <person name="Fedorenko V."/>
            <person name="Kalinowski J."/>
            <person name="Marinelli F."/>
        </authorList>
    </citation>
    <scope>NUCLEOTIDE SEQUENCE [LARGE SCALE GENOMIC DNA]</scope>
    <source>
        <strain evidence="2 3">NRRL 3884</strain>
    </source>
</reference>
<feature type="region of interest" description="Disordered" evidence="1">
    <location>
        <begin position="92"/>
        <end position="113"/>
    </location>
</feature>
<dbReference type="Proteomes" id="UP001240150">
    <property type="component" value="Chromosome"/>
</dbReference>
<evidence type="ECO:0000313" key="2">
    <source>
        <dbReference type="EMBL" id="WIN00094.1"/>
    </source>
</evidence>
<feature type="compositionally biased region" description="Polar residues" evidence="1">
    <location>
        <begin position="104"/>
        <end position="113"/>
    </location>
</feature>
<keyword evidence="3" id="KW-1185">Reference proteome</keyword>
<evidence type="ECO:0000256" key="1">
    <source>
        <dbReference type="SAM" id="MobiDB-lite"/>
    </source>
</evidence>
<protein>
    <submittedName>
        <fullName evidence="2">Uncharacterized protein</fullName>
    </submittedName>
</protein>
<gene>
    <name evidence="2" type="ORF">ACTOB_003775</name>
</gene>
<dbReference type="RefSeq" id="WP_284921564.1">
    <property type="nucleotide sequence ID" value="NZ_CP126980.1"/>
</dbReference>
<evidence type="ECO:0000313" key="3">
    <source>
        <dbReference type="Proteomes" id="UP001240150"/>
    </source>
</evidence>
<organism evidence="2 3">
    <name type="scientific">Actinoplanes oblitus</name>
    <dbReference type="NCBI Taxonomy" id="3040509"/>
    <lineage>
        <taxon>Bacteria</taxon>
        <taxon>Bacillati</taxon>
        <taxon>Actinomycetota</taxon>
        <taxon>Actinomycetes</taxon>
        <taxon>Micromonosporales</taxon>
        <taxon>Micromonosporaceae</taxon>
        <taxon>Actinoplanes</taxon>
    </lineage>
</organism>